<dbReference type="HOGENOM" id="CLU_2917332_0_0_5"/>
<evidence type="ECO:0000313" key="3">
    <source>
        <dbReference type="Proteomes" id="UP000008070"/>
    </source>
</evidence>
<reference evidence="3" key="1">
    <citation type="journal article" date="2009" name="PLoS ONE">
        <title>Methylobacterium genome sequences: a reference blueprint to investigate microbial metabolism of C1 compounds from natural and industrial sources.</title>
        <authorList>
            <person name="Vuilleumier S."/>
            <person name="Chistoserdova L."/>
            <person name="Lee M.-C."/>
            <person name="Bringel F."/>
            <person name="Lajus A."/>
            <person name="Zhou Y."/>
            <person name="Gourion B."/>
            <person name="Barbe V."/>
            <person name="Chang J."/>
            <person name="Cruveiller S."/>
            <person name="Dossat C."/>
            <person name="Gillett W."/>
            <person name="Gruffaz C."/>
            <person name="Haugen E."/>
            <person name="Hourcade E."/>
            <person name="Levy R."/>
            <person name="Mangenot S."/>
            <person name="Muller E."/>
            <person name="Nadalig T."/>
            <person name="Pagni M."/>
            <person name="Penny C."/>
            <person name="Peyraud R."/>
            <person name="Robinson D.G."/>
            <person name="Roche D."/>
            <person name="Rouy Z."/>
            <person name="Saenampechek C."/>
            <person name="Salvignol G."/>
            <person name="Vallenet D."/>
            <person name="Wu Z."/>
            <person name="Marx C.J."/>
            <person name="Vorholt J.A."/>
            <person name="Olson M.V."/>
            <person name="Kaul R."/>
            <person name="Weissenbach J."/>
            <person name="Medigue C."/>
            <person name="Lidstrom M.E."/>
        </authorList>
    </citation>
    <scope>NUCLEOTIDE SEQUENCE [LARGE SCALE GENOMIC DNA]</scope>
    <source>
        <strain evidence="3">DSM 6343 / CIP 106787 / DM4</strain>
    </source>
</reference>
<organism evidence="2 3">
    <name type="scientific">Methylorubrum extorquens (strain DSM 6343 / CIP 106787 / DM4)</name>
    <name type="common">Methylobacterium extorquens</name>
    <dbReference type="NCBI Taxonomy" id="661410"/>
    <lineage>
        <taxon>Bacteria</taxon>
        <taxon>Pseudomonadati</taxon>
        <taxon>Pseudomonadota</taxon>
        <taxon>Alphaproteobacteria</taxon>
        <taxon>Hyphomicrobiales</taxon>
        <taxon>Methylobacteriaceae</taxon>
        <taxon>Methylorubrum</taxon>
    </lineage>
</organism>
<dbReference type="Proteomes" id="UP000008070">
    <property type="component" value="Chromosome"/>
</dbReference>
<dbReference type="EMBL" id="FP103042">
    <property type="protein sequence ID" value="CAX23307.1"/>
    <property type="molecule type" value="Genomic_DNA"/>
</dbReference>
<dbReference type="KEGG" id="mdi:METDI1710"/>
<protein>
    <submittedName>
        <fullName evidence="2">Uncharacterized protein</fullName>
    </submittedName>
</protein>
<feature type="region of interest" description="Disordered" evidence="1">
    <location>
        <begin position="1"/>
        <end position="25"/>
    </location>
</feature>
<proteinExistence type="predicted"/>
<accession>C7CHM3</accession>
<dbReference type="AlphaFoldDB" id="C7CHM3"/>
<sequence>MVMPVSSVPTPRRASRRTGTGLTGCWNRRVDNQPLVEDEAQRPARLLGLKPVVIERPWLPS</sequence>
<evidence type="ECO:0000313" key="2">
    <source>
        <dbReference type="EMBL" id="CAX23307.1"/>
    </source>
</evidence>
<gene>
    <name evidence="2" type="ORF">METD_I1710</name>
</gene>
<name>C7CHM3_METED</name>
<evidence type="ECO:0000256" key="1">
    <source>
        <dbReference type="SAM" id="MobiDB-lite"/>
    </source>
</evidence>